<dbReference type="AlphaFoldDB" id="A0A2P2LY31"/>
<reference evidence="2" key="1">
    <citation type="submission" date="2018-02" db="EMBL/GenBank/DDBJ databases">
        <title>Rhizophora mucronata_Transcriptome.</title>
        <authorList>
            <person name="Meera S.P."/>
            <person name="Sreeshan A."/>
            <person name="Augustine A."/>
        </authorList>
    </citation>
    <scope>NUCLEOTIDE SEQUENCE</scope>
    <source>
        <tissue evidence="2">Leaf</tissue>
    </source>
</reference>
<feature type="compositionally biased region" description="Polar residues" evidence="1">
    <location>
        <begin position="1"/>
        <end position="19"/>
    </location>
</feature>
<feature type="region of interest" description="Disordered" evidence="1">
    <location>
        <begin position="1"/>
        <end position="25"/>
    </location>
</feature>
<sequence>MALKIQTTASHQTTIVSDSRSLRLPLRPPQSEGIKFEASVSDVRTHPQNNTEQEPSTCKQQPTRQIKITWHNHDRIEVHKFQ</sequence>
<feature type="region of interest" description="Disordered" evidence="1">
    <location>
        <begin position="42"/>
        <end position="63"/>
    </location>
</feature>
<proteinExistence type="predicted"/>
<dbReference type="EMBL" id="GGEC01042395">
    <property type="protein sequence ID" value="MBX22879.1"/>
    <property type="molecule type" value="Transcribed_RNA"/>
</dbReference>
<protein>
    <submittedName>
        <fullName evidence="2">Uncharacterized protein MANES_17G100900</fullName>
    </submittedName>
</protein>
<accession>A0A2P2LY31</accession>
<organism evidence="2">
    <name type="scientific">Rhizophora mucronata</name>
    <name type="common">Asiatic mangrove</name>
    <dbReference type="NCBI Taxonomy" id="61149"/>
    <lineage>
        <taxon>Eukaryota</taxon>
        <taxon>Viridiplantae</taxon>
        <taxon>Streptophyta</taxon>
        <taxon>Embryophyta</taxon>
        <taxon>Tracheophyta</taxon>
        <taxon>Spermatophyta</taxon>
        <taxon>Magnoliopsida</taxon>
        <taxon>eudicotyledons</taxon>
        <taxon>Gunneridae</taxon>
        <taxon>Pentapetalae</taxon>
        <taxon>rosids</taxon>
        <taxon>fabids</taxon>
        <taxon>Malpighiales</taxon>
        <taxon>Rhizophoraceae</taxon>
        <taxon>Rhizophora</taxon>
    </lineage>
</organism>
<evidence type="ECO:0000256" key="1">
    <source>
        <dbReference type="SAM" id="MobiDB-lite"/>
    </source>
</evidence>
<name>A0A2P2LY31_RHIMU</name>
<evidence type="ECO:0000313" key="2">
    <source>
        <dbReference type="EMBL" id="MBX22879.1"/>
    </source>
</evidence>
<feature type="compositionally biased region" description="Polar residues" evidence="1">
    <location>
        <begin position="46"/>
        <end position="63"/>
    </location>
</feature>